<reference evidence="7" key="1">
    <citation type="submission" date="2016-10" db="EMBL/GenBank/DDBJ databases">
        <authorList>
            <person name="Benchimol M."/>
            <person name="Almeida L.G."/>
            <person name="Vasconcelos A.T."/>
            <person name="Perreira-Neves A."/>
            <person name="Rosa I.A."/>
            <person name="Tasca T."/>
            <person name="Bogo M.R."/>
            <person name="de Souza W."/>
        </authorList>
    </citation>
    <scope>NUCLEOTIDE SEQUENCE [LARGE SCALE GENOMIC DNA]</scope>
    <source>
        <strain evidence="7">K</strain>
    </source>
</reference>
<keyword evidence="6" id="KW-0472">Membrane</keyword>
<evidence type="ECO:0000256" key="5">
    <source>
        <dbReference type="ARBA" id="ARBA00023180"/>
    </source>
</evidence>
<comment type="caution">
    <text evidence="7">The sequence shown here is derived from an EMBL/GenBank/DDBJ whole genome shotgun (WGS) entry which is preliminary data.</text>
</comment>
<keyword evidence="6" id="KW-1133">Transmembrane helix</keyword>
<dbReference type="GO" id="GO:0070008">
    <property type="term" value="F:serine-type exopeptidase activity"/>
    <property type="evidence" value="ECO:0007669"/>
    <property type="project" value="InterPro"/>
</dbReference>
<evidence type="ECO:0000256" key="2">
    <source>
        <dbReference type="ARBA" id="ARBA00022670"/>
    </source>
</evidence>
<gene>
    <name evidence="7" type="ORF">TRFO_40179</name>
</gene>
<name>A0A1J4J276_9EUKA</name>
<keyword evidence="6" id="KW-0812">Transmembrane</keyword>
<dbReference type="PANTHER" id="PTHR11010">
    <property type="entry name" value="PROTEASE S28 PRO-X CARBOXYPEPTIDASE-RELATED"/>
    <property type="match status" value="1"/>
</dbReference>
<dbReference type="EMBL" id="MLAK01001390">
    <property type="protein sequence ID" value="OHS93568.1"/>
    <property type="molecule type" value="Genomic_DNA"/>
</dbReference>
<dbReference type="InterPro" id="IPR029058">
    <property type="entry name" value="AB_hydrolase_fold"/>
</dbReference>
<keyword evidence="2" id="KW-0645">Protease</keyword>
<evidence type="ECO:0000256" key="4">
    <source>
        <dbReference type="ARBA" id="ARBA00022801"/>
    </source>
</evidence>
<dbReference type="GeneID" id="94847752"/>
<evidence type="ECO:0000313" key="7">
    <source>
        <dbReference type="EMBL" id="OHS93568.1"/>
    </source>
</evidence>
<keyword evidence="5" id="KW-0325">Glycoprotein</keyword>
<dbReference type="AlphaFoldDB" id="A0A1J4J276"/>
<sequence length="590" mass="68719">MFLPFVISLLQSFETRIDHFNTMDKRNFTLYYSVLDQSFFSESILIYIDEFFPIDQTEKNIPVVIKQIAHQTNSTIITIQHRYFHQSKIFNNLSIESLQYNTINQRLADIAALSRHLHKTQNITRSIIVGSGFGGSLAAWFRLKYPQYIDGAWVSSPSQLVSKFFFDDANKNIQEKMDKISPKCAQITGNIIEYIENKLIENKQNYESIIKKNEIENFTKNANLNKFSSDFIKDIDYIEFNNQRNDKITKNEKIDNFDIRKIFGLNENMKKESVMFIISEMLVYLSLSNSPRRSSKNINIEKYCSEISTWSEKVDDNTLFQFAKLFNQTFNDFNINQTELDPYASDSDNPPTKFLQNQRIMLHLRCSQLGGFRIADNDTKIRSKMVNSKYFRNMCDDLFKIKIKNDESIFNRLFGQLSYGGSSMWLSYSSQDITKQLLSNVKSDMSREFYVNEIESESYSDELYIGQIFEHLNGHSSNNFLNLNGHSMNVSNSYPEDLIRLKNDSVDVISRWLNLSFDDHCGKWGTRILNHCKCNESYSGSDCNQYVVSKNQFRTMSAITMLVPTLLVILVAIFAWCFILEDSDSTHFVI</sequence>
<keyword evidence="3" id="KW-0732">Signal</keyword>
<dbReference type="Gene3D" id="3.40.50.1820">
    <property type="entry name" value="alpha/beta hydrolase"/>
    <property type="match status" value="1"/>
</dbReference>
<dbReference type="Pfam" id="PF05577">
    <property type="entry name" value="Peptidase_S28"/>
    <property type="match status" value="2"/>
</dbReference>
<keyword evidence="8" id="KW-1185">Reference proteome</keyword>
<dbReference type="GO" id="GO:0006508">
    <property type="term" value="P:proteolysis"/>
    <property type="evidence" value="ECO:0007669"/>
    <property type="project" value="UniProtKB-KW"/>
</dbReference>
<dbReference type="VEuPathDB" id="TrichDB:TRFO_40179"/>
<dbReference type="SUPFAM" id="SSF53474">
    <property type="entry name" value="alpha/beta-Hydrolases"/>
    <property type="match status" value="1"/>
</dbReference>
<comment type="similarity">
    <text evidence="1">Belongs to the peptidase S28 family.</text>
</comment>
<dbReference type="InterPro" id="IPR008758">
    <property type="entry name" value="Peptidase_S28"/>
</dbReference>
<organism evidence="7 8">
    <name type="scientific">Tritrichomonas foetus</name>
    <dbReference type="NCBI Taxonomy" id="1144522"/>
    <lineage>
        <taxon>Eukaryota</taxon>
        <taxon>Metamonada</taxon>
        <taxon>Parabasalia</taxon>
        <taxon>Tritrichomonadida</taxon>
        <taxon>Tritrichomonadidae</taxon>
        <taxon>Tritrichomonas</taxon>
    </lineage>
</organism>
<dbReference type="PANTHER" id="PTHR11010:SF117">
    <property type="entry name" value="SERINE PROTEASE 16"/>
    <property type="match status" value="1"/>
</dbReference>
<dbReference type="Proteomes" id="UP000179807">
    <property type="component" value="Unassembled WGS sequence"/>
</dbReference>
<feature type="transmembrane region" description="Helical" evidence="6">
    <location>
        <begin position="558"/>
        <end position="580"/>
    </location>
</feature>
<evidence type="ECO:0000313" key="8">
    <source>
        <dbReference type="Proteomes" id="UP000179807"/>
    </source>
</evidence>
<evidence type="ECO:0000256" key="1">
    <source>
        <dbReference type="ARBA" id="ARBA00011079"/>
    </source>
</evidence>
<evidence type="ECO:0000256" key="3">
    <source>
        <dbReference type="ARBA" id="ARBA00022729"/>
    </source>
</evidence>
<dbReference type="OrthoDB" id="2130629at2759"/>
<dbReference type="GO" id="GO:0008239">
    <property type="term" value="F:dipeptidyl-peptidase activity"/>
    <property type="evidence" value="ECO:0007669"/>
    <property type="project" value="TreeGrafter"/>
</dbReference>
<dbReference type="RefSeq" id="XP_068346705.1">
    <property type="nucleotide sequence ID" value="XM_068513048.1"/>
</dbReference>
<protein>
    <recommendedName>
        <fullName evidence="9">EGF-like domain-containing protein</fullName>
    </recommendedName>
</protein>
<evidence type="ECO:0000256" key="6">
    <source>
        <dbReference type="SAM" id="Phobius"/>
    </source>
</evidence>
<dbReference type="Gene3D" id="1.20.120.980">
    <property type="entry name" value="Serine carboxypeptidase S28, SKS domain"/>
    <property type="match status" value="1"/>
</dbReference>
<evidence type="ECO:0008006" key="9">
    <source>
        <dbReference type="Google" id="ProtNLM"/>
    </source>
</evidence>
<keyword evidence="4" id="KW-0378">Hydrolase</keyword>
<accession>A0A1J4J276</accession>
<proteinExistence type="inferred from homology"/>
<dbReference type="InterPro" id="IPR042269">
    <property type="entry name" value="Ser_carbopepase_S28_SKS"/>
</dbReference>